<dbReference type="GO" id="GO:0005886">
    <property type="term" value="C:plasma membrane"/>
    <property type="evidence" value="ECO:0007669"/>
    <property type="project" value="TreeGrafter"/>
</dbReference>
<feature type="transmembrane region" description="Helical" evidence="11">
    <location>
        <begin position="70"/>
        <end position="89"/>
    </location>
</feature>
<keyword evidence="4 11" id="KW-0812">Transmembrane</keyword>
<evidence type="ECO:0000256" key="6">
    <source>
        <dbReference type="ARBA" id="ARBA00023040"/>
    </source>
</evidence>
<comment type="similarity">
    <text evidence="2">Belongs to the G-protein coupled receptor 4 family.</text>
</comment>
<gene>
    <name evidence="12" type="primary">STE3.2</name>
</gene>
<feature type="compositionally biased region" description="Polar residues" evidence="10">
    <location>
        <begin position="381"/>
        <end position="396"/>
    </location>
</feature>
<accession>A0A7T7DKH5</accession>
<evidence type="ECO:0000256" key="11">
    <source>
        <dbReference type="SAM" id="Phobius"/>
    </source>
</evidence>
<evidence type="ECO:0000313" key="12">
    <source>
        <dbReference type="EMBL" id="QQL12041.1"/>
    </source>
</evidence>
<feature type="transmembrane region" description="Helical" evidence="11">
    <location>
        <begin position="162"/>
        <end position="184"/>
    </location>
</feature>
<keyword evidence="3" id="KW-0589">Pheromone response</keyword>
<name>A0A7T7DKH5_HYPMA</name>
<evidence type="ECO:0000256" key="4">
    <source>
        <dbReference type="ARBA" id="ARBA00022692"/>
    </source>
</evidence>
<evidence type="ECO:0000256" key="10">
    <source>
        <dbReference type="SAM" id="MobiDB-lite"/>
    </source>
</evidence>
<dbReference type="GO" id="GO:0004934">
    <property type="term" value="F:mating-type alpha-factor pheromone receptor activity"/>
    <property type="evidence" value="ECO:0007669"/>
    <property type="project" value="InterPro"/>
</dbReference>
<evidence type="ECO:0000256" key="5">
    <source>
        <dbReference type="ARBA" id="ARBA00022989"/>
    </source>
</evidence>
<evidence type="ECO:0000256" key="3">
    <source>
        <dbReference type="ARBA" id="ARBA00022507"/>
    </source>
</evidence>
<feature type="transmembrane region" description="Helical" evidence="11">
    <location>
        <begin position="110"/>
        <end position="134"/>
    </location>
</feature>
<dbReference type="CDD" id="cd14966">
    <property type="entry name" value="7tmD_STE3"/>
    <property type="match status" value="1"/>
</dbReference>
<proteinExistence type="inferred from homology"/>
<dbReference type="PRINTS" id="PR00901">
    <property type="entry name" value="PHEROMONEBAR"/>
</dbReference>
<dbReference type="InterPro" id="IPR001499">
    <property type="entry name" value="GPCR_STE3"/>
</dbReference>
<evidence type="ECO:0000256" key="2">
    <source>
        <dbReference type="ARBA" id="ARBA00011085"/>
    </source>
</evidence>
<dbReference type="InterPro" id="IPR000481">
    <property type="entry name" value="GPCR_Pheromne_B_alpha_rcpt"/>
</dbReference>
<dbReference type="AlphaFoldDB" id="A0A7T7DKH5"/>
<feature type="transmembrane region" description="Helical" evidence="11">
    <location>
        <begin position="38"/>
        <end position="58"/>
    </location>
</feature>
<dbReference type="PANTHER" id="PTHR28097">
    <property type="entry name" value="PHEROMONE A FACTOR RECEPTOR"/>
    <property type="match status" value="1"/>
</dbReference>
<evidence type="ECO:0000256" key="9">
    <source>
        <dbReference type="ARBA" id="ARBA00023224"/>
    </source>
</evidence>
<dbReference type="PRINTS" id="PR00899">
    <property type="entry name" value="GPCRSTE3"/>
</dbReference>
<feature type="transmembrane region" description="Helical" evidence="11">
    <location>
        <begin position="205"/>
        <end position="229"/>
    </location>
</feature>
<dbReference type="EMBL" id="MT840829">
    <property type="protein sequence ID" value="QQL12041.1"/>
    <property type="molecule type" value="Genomic_DNA"/>
</dbReference>
<keyword evidence="5 11" id="KW-1133">Transmembrane helix</keyword>
<dbReference type="Pfam" id="PF02076">
    <property type="entry name" value="STE3"/>
    <property type="match status" value="1"/>
</dbReference>
<feature type="region of interest" description="Disordered" evidence="10">
    <location>
        <begin position="381"/>
        <end position="408"/>
    </location>
</feature>
<keyword evidence="7 11" id="KW-0472">Membrane</keyword>
<keyword evidence="9" id="KW-0807">Transducer</keyword>
<protein>
    <submittedName>
        <fullName evidence="12">Mating-type protein STE3.2</fullName>
    </submittedName>
</protein>
<keyword evidence="8" id="KW-0675">Receptor</keyword>
<organism evidence="12">
    <name type="scientific">Hypsizygus marmoreus</name>
    <name type="common">White beech mushroom</name>
    <name type="synonym">Agaricus marmoreus</name>
    <dbReference type="NCBI Taxonomy" id="39966"/>
    <lineage>
        <taxon>Eukaryota</taxon>
        <taxon>Fungi</taxon>
        <taxon>Dikarya</taxon>
        <taxon>Basidiomycota</taxon>
        <taxon>Agaricomycotina</taxon>
        <taxon>Agaricomycetes</taxon>
        <taxon>Agaricomycetidae</taxon>
        <taxon>Agaricales</taxon>
        <taxon>Tricholomatineae</taxon>
        <taxon>Lyophyllaceae</taxon>
        <taxon>Hypsizygus</taxon>
    </lineage>
</organism>
<keyword evidence="6" id="KW-0297">G-protein coupled receptor</keyword>
<comment type="subcellular location">
    <subcellularLocation>
        <location evidence="1">Membrane</location>
        <topology evidence="1">Multi-pass membrane protein</topology>
    </subcellularLocation>
</comment>
<sequence length="408" mass="46289">MFDPTYPLFPIFAFVGFFLVLIPLPWHLQAWNSGTCYFMMWASLACLNQFVNSIVWADNALNVAPIWCEISIRIMMGASVGLPASSLCINRRLYYISSAQAVMITHADKLRNILVDTLICVVFPVVFIALQYIVQGHRFDIFENIGCYPALFNTPLTYFLSIMWPIVIGLISAVFCVLSLRSFARRRVEFGQFLSSNTSLTISRYFRLMALAMSDIVFTTPPAIFMLWLNLSATTVSPWVSWEDTHFDYSRVVQYPAILWRSDRLTLIAVEFTRWVTPLCALIFFAFFGFADEAKRNYRRAFWFLAKPFGFRPATPRAAKPINQYKPPSIPLKCAESSLPPYSPPSSASTFPSRDFKSPDSSKSFTISLDDTFTILSEPSDSHSIYSNELPPSTTHRTTDPRLAGSIV</sequence>
<dbReference type="PANTHER" id="PTHR28097:SF1">
    <property type="entry name" value="PHEROMONE A FACTOR RECEPTOR"/>
    <property type="match status" value="1"/>
</dbReference>
<dbReference type="GO" id="GO:0000750">
    <property type="term" value="P:pheromone-dependent signal transduction involved in conjugation with cellular fusion"/>
    <property type="evidence" value="ECO:0007669"/>
    <property type="project" value="TreeGrafter"/>
</dbReference>
<feature type="transmembrane region" description="Helical" evidence="11">
    <location>
        <begin position="6"/>
        <end position="26"/>
    </location>
</feature>
<evidence type="ECO:0000256" key="8">
    <source>
        <dbReference type="ARBA" id="ARBA00023170"/>
    </source>
</evidence>
<evidence type="ECO:0000256" key="7">
    <source>
        <dbReference type="ARBA" id="ARBA00023136"/>
    </source>
</evidence>
<reference evidence="12" key="1">
    <citation type="submission" date="2020-08" db="EMBL/GenBank/DDBJ databases">
        <title>Genetic structure and evolutionary diversity of mating type (MAT) locus in Hypsizygus marmoreus.</title>
        <authorList>
            <person name="Zhang J."/>
            <person name="Wang G."/>
        </authorList>
    </citation>
    <scope>NUCLEOTIDE SEQUENCE</scope>
</reference>
<feature type="transmembrane region" description="Helical" evidence="11">
    <location>
        <begin position="272"/>
        <end position="291"/>
    </location>
</feature>
<evidence type="ECO:0000256" key="1">
    <source>
        <dbReference type="ARBA" id="ARBA00004141"/>
    </source>
</evidence>